<feature type="region of interest" description="Disordered" evidence="1">
    <location>
        <begin position="644"/>
        <end position="680"/>
    </location>
</feature>
<dbReference type="EMBL" id="AAMT01000007">
    <property type="protein sequence ID" value="EAQ12793.1"/>
    <property type="molecule type" value="Genomic_DNA"/>
</dbReference>
<keyword evidence="3" id="KW-1185">Reference proteome</keyword>
<dbReference type="eggNOG" id="ENOG5033UR6">
    <property type="taxonomic scope" value="Bacteria"/>
</dbReference>
<evidence type="ECO:0000256" key="1">
    <source>
        <dbReference type="SAM" id="MobiDB-lite"/>
    </source>
</evidence>
<feature type="region of interest" description="Disordered" evidence="1">
    <location>
        <begin position="1138"/>
        <end position="1171"/>
    </location>
</feature>
<sequence length="1308" mass="138278">MSLCASLPATAQTRFASVLEGVGRPNAVKISYPVDPCGDLYAALSSRLAETELRFDGGVLDTEPFFLHFCNEKKDEWVGQITDAVTGPITDVQTQINASVDRQVAELTGGFWKFVAEQLYAILPPEAQAKYAPGSPEMDAMAVEWLNDAPAEAQAYALAYFTTGEDRAWLLSAWKTYVDLTNGQSAEIIAGLRGLADTAQTRVNQLLRAGQELDASPPDTPTADALQKVGLSGEWMDRFKANEGQLRAINETYQLGQAAAVIYSAVGTNEPVSQVQGFLGLMRIGGEVAGTVGGPLTQFMGDIVIAYVDAAEQLLAATLALEQKINQRNGFCLGVGVPSRDPKAQYFNDKGLLACPMKYGTWPFKHIYVTQGAQDATYYFYNGTTFLEGTNGTGRAGVLAAMDLIDAGAELGYPIVRDPDGHVNLIGSVYNTSPPGGPLALMEEARDIVDEIEGGMAALRTLVAPGERCSLDQIVGAAAAAVGETPEALVRPLAVGGDSLAKVIAASSVAFEGGFGPGVQRGGDAMETYLDLADKIGGLSVVILEGRVRDENGRPVPGAILDVSVANGEEVRGCEAWQANAAGRFTITALSAGSFPVVSASAETSAGRGPTERFRRGYVRRNALFYERRDGGTTARTDIVLTVPVPQAETPETGATPPEPAPPPVTTGEPEQPEPDTPDPEVLAACLALERGILETEAQLLSGNTPAFNRVAQRLDPHAGATGQGALCDPPLADRLADLRNRVAQAERVADAARAALASCDQAALSRAAAEIAGLSGVRLTALSDQVRQASSLIATFETARADYRANRLAPARAGLTRVLDQSRGATPPLCPAYADRAEQGLEQIATLEAFSAQVTDAITVCDIALMDRLAEASAGRDHPLFQVEIDRIAAGKTRCAEARAREEADRVAAQEAACNGFLARLNSARADYRDNKLVPAQTALAELKTDLLVRGRHCDGLLDRVYLGLSNIAKLRGLERDLTSAVAGCDMARLDEIEATARFEGHLWFKTALGRIAAAKQDCATPTAPPTVSDPCAELSRMEGYVTTAVDRSNWSEARSLLDEALVLANMDEALTYCPEQRGRVQGAVAAVATIESALAEVDRAVGTCSGDLAALVARLDGIAFNVAALDRARTRVAEAQRDCAQAEEQSVTRTPPPTTSRPTSGDSDDLDGRWRGSGQILITGDGKTFPWPVNVDVTVQNGVATGNLLFESDQMPITGRVSRDVLKLQGTITKDGVTVSVDYDARARGGTLEAQGSVRMPDMVCAMSGIGAAIGGAIAGATSLGMIEEDEPEEPDCPTATYTSDWTARR</sequence>
<comment type="caution">
    <text evidence="2">The sequence shown here is derived from an EMBL/GenBank/DDBJ whole genome shotgun (WGS) entry which is preliminary data.</text>
</comment>
<reference evidence="2 3" key="1">
    <citation type="journal article" date="2010" name="J. Bacteriol.">
        <title>Genome sequences of Pelagibaca bermudensis HTCC2601T and Maritimibacter alkaliphilus HTCC2654T, the type strains of two marine Roseobacter genera.</title>
        <authorList>
            <person name="Thrash J.C."/>
            <person name="Cho J.C."/>
            <person name="Ferriera S."/>
            <person name="Johnson J."/>
            <person name="Vergin K.L."/>
            <person name="Giovannoni S.J."/>
        </authorList>
    </citation>
    <scope>NUCLEOTIDE SEQUENCE [LARGE SCALE GENOMIC DNA]</scope>
    <source>
        <strain evidence="2 3">HTCC2654</strain>
    </source>
</reference>
<feature type="region of interest" description="Disordered" evidence="1">
    <location>
        <begin position="1286"/>
        <end position="1308"/>
    </location>
</feature>
<protein>
    <recommendedName>
        <fullName evidence="4">Carboxypeptidase regulatory-like domain-containing protein</fullName>
    </recommendedName>
</protein>
<gene>
    <name evidence="2" type="ORF">RB2654_06774</name>
</gene>
<dbReference type="InterPro" id="IPR015889">
    <property type="entry name" value="Intradiol_dOase_core"/>
</dbReference>
<dbReference type="SUPFAM" id="SSF49482">
    <property type="entry name" value="Aromatic compound dioxygenase"/>
    <property type="match status" value="1"/>
</dbReference>
<organism evidence="2 3">
    <name type="scientific">Maritimibacter alkaliphilus HTCC2654</name>
    <dbReference type="NCBI Taxonomy" id="314271"/>
    <lineage>
        <taxon>Bacteria</taxon>
        <taxon>Pseudomonadati</taxon>
        <taxon>Pseudomonadota</taxon>
        <taxon>Alphaproteobacteria</taxon>
        <taxon>Rhodobacterales</taxon>
        <taxon>Roseobacteraceae</taxon>
        <taxon>Maritimibacter</taxon>
    </lineage>
</organism>
<dbReference type="Proteomes" id="UP000002931">
    <property type="component" value="Unassembled WGS sequence"/>
</dbReference>
<proteinExistence type="predicted"/>
<dbReference type="GO" id="GO:0005506">
    <property type="term" value="F:iron ion binding"/>
    <property type="evidence" value="ECO:0007669"/>
    <property type="project" value="InterPro"/>
</dbReference>
<evidence type="ECO:0008006" key="4">
    <source>
        <dbReference type="Google" id="ProtNLM"/>
    </source>
</evidence>
<dbReference type="HOGENOM" id="CLU_260905_0_0_5"/>
<accession>A3VG17</accession>
<dbReference type="Gene3D" id="2.60.40.1120">
    <property type="entry name" value="Carboxypeptidase-like, regulatory domain"/>
    <property type="match status" value="1"/>
</dbReference>
<name>A3VG17_9RHOB</name>
<dbReference type="GO" id="GO:0016702">
    <property type="term" value="F:oxidoreductase activity, acting on single donors with incorporation of molecular oxygen, incorporation of two atoms of oxygen"/>
    <property type="evidence" value="ECO:0007669"/>
    <property type="project" value="InterPro"/>
</dbReference>
<feature type="compositionally biased region" description="Polar residues" evidence="1">
    <location>
        <begin position="1298"/>
        <end position="1308"/>
    </location>
</feature>
<evidence type="ECO:0000313" key="2">
    <source>
        <dbReference type="EMBL" id="EAQ12793.1"/>
    </source>
</evidence>
<evidence type="ECO:0000313" key="3">
    <source>
        <dbReference type="Proteomes" id="UP000002931"/>
    </source>
</evidence>